<feature type="region of interest" description="Disordered" evidence="1">
    <location>
        <begin position="1"/>
        <end position="22"/>
    </location>
</feature>
<gene>
    <name evidence="2" type="ORF">ETD85_61490</name>
</gene>
<dbReference type="RefSeq" id="WP_138698968.1">
    <property type="nucleotide sequence ID" value="NZ_VCKX01000587.1"/>
</dbReference>
<protein>
    <submittedName>
        <fullName evidence="2">Uncharacterized protein</fullName>
    </submittedName>
</protein>
<keyword evidence="3" id="KW-1185">Reference proteome</keyword>
<reference evidence="2 3" key="1">
    <citation type="submission" date="2019-05" db="EMBL/GenBank/DDBJ databases">
        <title>Draft genome sequence of Nonomuraea zeae DSM 100528.</title>
        <authorList>
            <person name="Saricaoglu S."/>
            <person name="Isik K."/>
        </authorList>
    </citation>
    <scope>NUCLEOTIDE SEQUENCE [LARGE SCALE GENOMIC DNA]</scope>
    <source>
        <strain evidence="2 3">DSM 100528</strain>
    </source>
</reference>
<proteinExistence type="predicted"/>
<evidence type="ECO:0000313" key="2">
    <source>
        <dbReference type="EMBL" id="TMR09384.1"/>
    </source>
</evidence>
<evidence type="ECO:0000313" key="3">
    <source>
        <dbReference type="Proteomes" id="UP000306628"/>
    </source>
</evidence>
<organism evidence="2 3">
    <name type="scientific">Nonomuraea zeae</name>
    <dbReference type="NCBI Taxonomy" id="1642303"/>
    <lineage>
        <taxon>Bacteria</taxon>
        <taxon>Bacillati</taxon>
        <taxon>Actinomycetota</taxon>
        <taxon>Actinomycetes</taxon>
        <taxon>Streptosporangiales</taxon>
        <taxon>Streptosporangiaceae</taxon>
        <taxon>Nonomuraea</taxon>
    </lineage>
</organism>
<comment type="caution">
    <text evidence="2">The sequence shown here is derived from an EMBL/GenBank/DDBJ whole genome shotgun (WGS) entry which is preliminary data.</text>
</comment>
<feature type="non-terminal residue" evidence="2">
    <location>
        <position position="1"/>
    </location>
</feature>
<dbReference type="OrthoDB" id="3502641at2"/>
<dbReference type="Proteomes" id="UP000306628">
    <property type="component" value="Unassembled WGS sequence"/>
</dbReference>
<evidence type="ECO:0000256" key="1">
    <source>
        <dbReference type="SAM" id="MobiDB-lite"/>
    </source>
</evidence>
<dbReference type="EMBL" id="VCKX01000587">
    <property type="protein sequence ID" value="TMR09384.1"/>
    <property type="molecule type" value="Genomic_DNA"/>
</dbReference>
<name>A0A5S4F049_9ACTN</name>
<sequence>RGRGTLRIGDRGGRARGFTGSEERARTAVGKAIRRAIERVAIADPVIGDELRAAVRTGVRCSYSPG</sequence>
<dbReference type="AlphaFoldDB" id="A0A5S4F049"/>
<accession>A0A5S4F049</accession>